<dbReference type="EMBL" id="JAWDJW010006456">
    <property type="protein sequence ID" value="KAK3064661.1"/>
    <property type="molecule type" value="Genomic_DNA"/>
</dbReference>
<name>A0ACC3DBF7_9PEZI</name>
<gene>
    <name evidence="1" type="ORF">LTS18_005167</name>
</gene>
<comment type="caution">
    <text evidence="1">The sequence shown here is derived from an EMBL/GenBank/DDBJ whole genome shotgun (WGS) entry which is preliminary data.</text>
</comment>
<accession>A0ACC3DBF7</accession>
<evidence type="ECO:0000313" key="1">
    <source>
        <dbReference type="EMBL" id="KAK3064661.1"/>
    </source>
</evidence>
<organism evidence="1 2">
    <name type="scientific">Coniosporium uncinatum</name>
    <dbReference type="NCBI Taxonomy" id="93489"/>
    <lineage>
        <taxon>Eukaryota</taxon>
        <taxon>Fungi</taxon>
        <taxon>Dikarya</taxon>
        <taxon>Ascomycota</taxon>
        <taxon>Pezizomycotina</taxon>
        <taxon>Dothideomycetes</taxon>
        <taxon>Dothideomycetes incertae sedis</taxon>
        <taxon>Coniosporium</taxon>
    </lineage>
</organism>
<sequence length="183" mass="20363">MSTTQSNSPSKRRRVRDDEILPSQSASVTSPTELTSRTRLQASGSSRPSSPARDLHNELRVAEPSVDCTPPKGITWPEKATLLRKQLVLGFGQSVIPMGLKDKLLESDPEGTEAIPDYAFDSSDHYTSEELDSLWQDIQWISKEADWNTMFGADENSWCDIVRRIVHCGLRVAGSDMLDLKSV</sequence>
<keyword evidence="2" id="KW-1185">Reference proteome</keyword>
<proteinExistence type="predicted"/>
<evidence type="ECO:0000313" key="2">
    <source>
        <dbReference type="Proteomes" id="UP001186974"/>
    </source>
</evidence>
<protein>
    <submittedName>
        <fullName evidence="1">Uncharacterized protein</fullName>
    </submittedName>
</protein>
<reference evidence="1" key="1">
    <citation type="submission" date="2024-09" db="EMBL/GenBank/DDBJ databases">
        <title>Black Yeasts Isolated from many extreme environments.</title>
        <authorList>
            <person name="Coleine C."/>
            <person name="Stajich J.E."/>
            <person name="Selbmann L."/>
        </authorList>
    </citation>
    <scope>NUCLEOTIDE SEQUENCE</scope>
    <source>
        <strain evidence="1">CCFEE 5737</strain>
    </source>
</reference>
<dbReference type="Proteomes" id="UP001186974">
    <property type="component" value="Unassembled WGS sequence"/>
</dbReference>